<proteinExistence type="inferred from homology"/>
<accession>A0A4R1KBY3</accession>
<dbReference type="SUPFAM" id="SSF50621">
    <property type="entry name" value="Alanine racemase C-terminal domain-like"/>
    <property type="match status" value="1"/>
</dbReference>
<dbReference type="CDD" id="cd06829">
    <property type="entry name" value="PLPDE_III_CANSDC"/>
    <property type="match status" value="1"/>
</dbReference>
<keyword evidence="7" id="KW-0456">Lyase</keyword>
<dbReference type="InterPro" id="IPR029066">
    <property type="entry name" value="PLP-binding_barrel"/>
</dbReference>
<feature type="binding site" evidence="11">
    <location>
        <position position="255"/>
    </location>
    <ligand>
        <name>substrate</name>
    </ligand>
</feature>
<keyword evidence="4" id="KW-0210">Decarboxylase</keyword>
<evidence type="ECO:0000256" key="5">
    <source>
        <dbReference type="ARBA" id="ARBA00022898"/>
    </source>
</evidence>
<evidence type="ECO:0000313" key="14">
    <source>
        <dbReference type="Proteomes" id="UP000294614"/>
    </source>
</evidence>
<name>A0A4R1KBY3_9BACT</name>
<dbReference type="GO" id="GO:0045312">
    <property type="term" value="P:nor-spermidine biosynthetic process"/>
    <property type="evidence" value="ECO:0007669"/>
    <property type="project" value="InterPro"/>
</dbReference>
<sequence length="392" mass="44075">MSQQTKKILADFPQEITDKVDTPCYLISEDVIRRNCEMLNYVQLRTGAKILLAMKAFALPKVFPLISQYLHGVCASGPIEAQMGREEFGREVHTYSPAFSQWQMERTISFSDHIVFNSIGQWHTHRGAIAKSGRNIEVGLRVNPGHAEVEVDLYNPCLPGSRFGVNPNDLEGVDLTGISGLHFHAMCEQNSDVLTRVLASFEKRYGHLIPQMKWINFGGGHHITREDYDVELLCETIIDFRKRYNNIQVYLEPGEAVVLNAGVFVTKVLDKIHNGMDIAVVDSSAETHLPDVLAMPYRPVLVGAAEAGKYEFDCKIGCISCLAGDFIGTYSFRKKPQIGDRLVFTDMALYSFVKNTNFNGVELPDLAVFSLEKGSFEVVRRFGYEDYKSRLS</sequence>
<dbReference type="PIRSF" id="PIRSF038941">
    <property type="entry name" value="NspC"/>
    <property type="match status" value="1"/>
</dbReference>
<dbReference type="RefSeq" id="WP_132871761.1">
    <property type="nucleotide sequence ID" value="NZ_SMGG01000003.1"/>
</dbReference>
<dbReference type="Gene3D" id="3.20.20.10">
    <property type="entry name" value="Alanine racemase"/>
    <property type="match status" value="1"/>
</dbReference>
<protein>
    <recommendedName>
        <fullName evidence="3">Carboxynorspermidine/carboxyspermidine decarboxylase</fullName>
        <ecNumber evidence="2">4.1.1.96</ecNumber>
    </recommendedName>
</protein>
<gene>
    <name evidence="13" type="ORF">C8D98_0531</name>
</gene>
<comment type="similarity">
    <text evidence="8">Belongs to the Orn/Lys/Arg decarboxylase class-II family. NspC subfamily.</text>
</comment>
<dbReference type="PANTHER" id="PTHR43727:SF1">
    <property type="entry name" value="CARBOXYNORSPERMIDINE_CARBOXYSPERMIDINE DECARBOXYLASE"/>
    <property type="match status" value="1"/>
</dbReference>
<dbReference type="GO" id="GO:0009089">
    <property type="term" value="P:lysine biosynthetic process via diaminopimelate"/>
    <property type="evidence" value="ECO:0007669"/>
    <property type="project" value="TreeGrafter"/>
</dbReference>
<dbReference type="EC" id="4.1.1.96" evidence="2"/>
<evidence type="ECO:0000256" key="1">
    <source>
        <dbReference type="ARBA" id="ARBA00001933"/>
    </source>
</evidence>
<dbReference type="OrthoDB" id="9804410at2"/>
<dbReference type="EMBL" id="SMGG01000003">
    <property type="protein sequence ID" value="TCK62022.1"/>
    <property type="molecule type" value="Genomic_DNA"/>
</dbReference>
<keyword evidence="14" id="KW-1185">Reference proteome</keyword>
<dbReference type="SUPFAM" id="SSF51419">
    <property type="entry name" value="PLP-binding barrel"/>
    <property type="match status" value="1"/>
</dbReference>
<evidence type="ECO:0000256" key="7">
    <source>
        <dbReference type="ARBA" id="ARBA00023239"/>
    </source>
</evidence>
<evidence type="ECO:0000256" key="3">
    <source>
        <dbReference type="ARBA" id="ARBA00013633"/>
    </source>
</evidence>
<evidence type="ECO:0000256" key="2">
    <source>
        <dbReference type="ARBA" id="ARBA00012259"/>
    </source>
</evidence>
<dbReference type="Proteomes" id="UP000294614">
    <property type="component" value="Unassembled WGS sequence"/>
</dbReference>
<comment type="catalytic activity">
    <reaction evidence="10">
        <text>carboxynorspermidine + H(+) = norspermidine + CO2</text>
        <dbReference type="Rhea" id="RHEA:34099"/>
        <dbReference type="ChEBI" id="CHEBI:15378"/>
        <dbReference type="ChEBI" id="CHEBI:16526"/>
        <dbReference type="ChEBI" id="CHEBI:57920"/>
        <dbReference type="ChEBI" id="CHEBI:65070"/>
        <dbReference type="EC" id="4.1.1.96"/>
    </reaction>
</comment>
<dbReference type="GO" id="GO:0008295">
    <property type="term" value="P:spermidine biosynthetic process"/>
    <property type="evidence" value="ECO:0007669"/>
    <property type="project" value="UniProtKB-KW"/>
</dbReference>
<dbReference type="Pfam" id="PF00278">
    <property type="entry name" value="Orn_DAP_Arg_deC"/>
    <property type="match status" value="1"/>
</dbReference>
<organism evidence="13 14">
    <name type="scientific">Seleniivibrio woodruffii</name>
    <dbReference type="NCBI Taxonomy" id="1078050"/>
    <lineage>
        <taxon>Bacteria</taxon>
        <taxon>Pseudomonadati</taxon>
        <taxon>Deferribacterota</taxon>
        <taxon>Deferribacteres</taxon>
        <taxon>Deferribacterales</taxon>
        <taxon>Geovibrionaceae</taxon>
        <taxon>Seleniivibrio</taxon>
    </lineage>
</organism>
<reference evidence="13 14" key="1">
    <citation type="submission" date="2019-03" db="EMBL/GenBank/DDBJ databases">
        <title>Genomic Encyclopedia of Type Strains, Phase IV (KMG-IV): sequencing the most valuable type-strain genomes for metagenomic binning, comparative biology and taxonomic classification.</title>
        <authorList>
            <person name="Goeker M."/>
        </authorList>
    </citation>
    <scope>NUCLEOTIDE SEQUENCE [LARGE SCALE GENOMIC DNA]</scope>
    <source>
        <strain evidence="13 14">DSM 24984</strain>
    </source>
</reference>
<comment type="caution">
    <text evidence="13">The sequence shown here is derived from an EMBL/GenBank/DDBJ whole genome shotgun (WGS) entry which is preliminary data.</text>
</comment>
<evidence type="ECO:0000256" key="8">
    <source>
        <dbReference type="ARBA" id="ARBA00025802"/>
    </source>
</evidence>
<dbReference type="InterPro" id="IPR009006">
    <property type="entry name" value="Ala_racemase/Decarboxylase_C"/>
</dbReference>
<evidence type="ECO:0000256" key="11">
    <source>
        <dbReference type="PIRSR" id="PIRSR038941-1"/>
    </source>
</evidence>
<dbReference type="GO" id="GO:0008836">
    <property type="term" value="F:diaminopimelate decarboxylase activity"/>
    <property type="evidence" value="ECO:0007669"/>
    <property type="project" value="TreeGrafter"/>
</dbReference>
<evidence type="ECO:0000256" key="4">
    <source>
        <dbReference type="ARBA" id="ARBA00022793"/>
    </source>
</evidence>
<dbReference type="InterPro" id="IPR022643">
    <property type="entry name" value="De-COase2_C"/>
</dbReference>
<evidence type="ECO:0000259" key="12">
    <source>
        <dbReference type="Pfam" id="PF00278"/>
    </source>
</evidence>
<keyword evidence="5" id="KW-0663">Pyridoxal phosphate</keyword>
<feature type="binding site" evidence="11">
    <location>
        <position position="291"/>
    </location>
    <ligand>
        <name>substrate</name>
    </ligand>
</feature>
<dbReference type="PANTHER" id="PTHR43727">
    <property type="entry name" value="DIAMINOPIMELATE DECARBOXYLASE"/>
    <property type="match status" value="1"/>
</dbReference>
<dbReference type="AlphaFoldDB" id="A0A4R1KBY3"/>
<dbReference type="Gene3D" id="2.40.37.10">
    <property type="entry name" value="Lyase, Ornithine Decarboxylase, Chain A, domain 1"/>
    <property type="match status" value="1"/>
</dbReference>
<comment type="catalytic activity">
    <reaction evidence="9">
        <text>carboxyspermidine + H(+) = spermidine + CO2</text>
        <dbReference type="Rhea" id="RHEA:34095"/>
        <dbReference type="ChEBI" id="CHEBI:15378"/>
        <dbReference type="ChEBI" id="CHEBI:16526"/>
        <dbReference type="ChEBI" id="CHEBI:57834"/>
        <dbReference type="ChEBI" id="CHEBI:65072"/>
        <dbReference type="EC" id="4.1.1.96"/>
    </reaction>
</comment>
<evidence type="ECO:0000313" key="13">
    <source>
        <dbReference type="EMBL" id="TCK62022.1"/>
    </source>
</evidence>
<evidence type="ECO:0000256" key="6">
    <source>
        <dbReference type="ARBA" id="ARBA00023066"/>
    </source>
</evidence>
<feature type="domain" description="Orn/DAP/Arg decarboxylase 2 C-terminal" evidence="12">
    <location>
        <begin position="174"/>
        <end position="347"/>
    </location>
</feature>
<dbReference type="InterPro" id="IPR005730">
    <property type="entry name" value="Nsp_de-COase"/>
</dbReference>
<keyword evidence="6" id="KW-0745">Spermidine biosynthesis</keyword>
<evidence type="ECO:0000256" key="10">
    <source>
        <dbReference type="ARBA" id="ARBA00047389"/>
    </source>
</evidence>
<comment type="cofactor">
    <cofactor evidence="1">
        <name>pyridoxal 5'-phosphate</name>
        <dbReference type="ChEBI" id="CHEBI:597326"/>
    </cofactor>
</comment>
<dbReference type="NCBIfam" id="TIGR01047">
    <property type="entry name" value="nspC"/>
    <property type="match status" value="1"/>
</dbReference>
<evidence type="ECO:0000256" key="9">
    <source>
        <dbReference type="ARBA" id="ARBA00047351"/>
    </source>
</evidence>